<keyword evidence="4" id="KW-0720">Serine protease</keyword>
<proteinExistence type="inferred from homology"/>
<dbReference type="GO" id="GO:0006508">
    <property type="term" value="P:proteolysis"/>
    <property type="evidence" value="ECO:0007669"/>
    <property type="project" value="UniProtKB-KW"/>
</dbReference>
<feature type="domain" description="Peptidase S8/S53" evidence="5">
    <location>
        <begin position="244"/>
        <end position="492"/>
    </location>
</feature>
<organism evidence="6 7">
    <name type="scientific">Mesomycoplasma ovipneumoniae</name>
    <dbReference type="NCBI Taxonomy" id="29562"/>
    <lineage>
        <taxon>Bacteria</taxon>
        <taxon>Bacillati</taxon>
        <taxon>Mycoplasmatota</taxon>
        <taxon>Mycoplasmoidales</taxon>
        <taxon>Metamycoplasmataceae</taxon>
        <taxon>Mesomycoplasma</taxon>
    </lineage>
</organism>
<evidence type="ECO:0000259" key="5">
    <source>
        <dbReference type="Pfam" id="PF00082"/>
    </source>
</evidence>
<gene>
    <name evidence="6" type="ORF">P5716_03295</name>
</gene>
<dbReference type="AlphaFoldDB" id="A0AAW6Q7W9"/>
<dbReference type="PANTHER" id="PTHR43806">
    <property type="entry name" value="PEPTIDASE S8"/>
    <property type="match status" value="1"/>
</dbReference>
<dbReference type="SUPFAM" id="SSF52743">
    <property type="entry name" value="Subtilisin-like"/>
    <property type="match status" value="1"/>
</dbReference>
<evidence type="ECO:0000256" key="1">
    <source>
        <dbReference type="ARBA" id="ARBA00011073"/>
    </source>
</evidence>
<evidence type="ECO:0000313" key="7">
    <source>
        <dbReference type="Proteomes" id="UP001176114"/>
    </source>
</evidence>
<dbReference type="Proteomes" id="UP001176114">
    <property type="component" value="Unassembled WGS sequence"/>
</dbReference>
<sequence length="661" mass="76205">MVKKFKKFKKFALYLSGFTLISLIYSLPFINWNNNKQYWYSTNFNNKIDVREPFIKKLNKSSNVENLDNNFELKLLLNPDFLDTESKKITSFNIDFLEKMKKLNLKYKEAKYSQMLPIVWFYFDTENDREFFVKNSLKNSTISRFIVYKNEEKEKQTGHVETLDDNNQLNNNNDDYHALFNESLNKNISIVNFQKQAAKDSENQDKTNSKIGVIELADKFDPNFNLYFNENQLNINDLVSNRPKQAEKPYHSTLVSLILGGKTGVDKKSDLYLSIFKTDAEWHKAIEWMATKDVRVINHSYGNKFVDFKDYNENAYLLDFLARKYGVINVFAAGNGADKIDEDEFGRNKADDNPWIDDRSLSLNSIVVGALDDNSSNSNIEKNEIAPYSNFKTDDEYLQFAKPLVVAPGQIYNVLDDKNQSNNAKKYVSGTSYAAPIVTGLISTLLRGKPLWVRDDFRVPVIKSILSVSAISPNHIDLDKKDSGYYEKYGAGTPDFEKMKEAADNTSFIFGNKENEGKVIFTGNRFWVNSNEQVKASLSWNFNAGLLKNNEKGQNISGWWWFLPAITRNVSSDWLPLEATKKRQGGTFVSDYDLYLQKLNSNGDWVDVARSNSILSNDELIDFKSNESAYYRIYVKNYKSSVFENSEDDRIVASYLVHNEN</sequence>
<dbReference type="InterPro" id="IPR036852">
    <property type="entry name" value="Peptidase_S8/S53_dom_sf"/>
</dbReference>
<dbReference type="InterPro" id="IPR000209">
    <property type="entry name" value="Peptidase_S8/S53_dom"/>
</dbReference>
<dbReference type="PROSITE" id="PS00138">
    <property type="entry name" value="SUBTILASE_SER"/>
    <property type="match status" value="1"/>
</dbReference>
<accession>A0AAW6Q7W9</accession>
<reference evidence="6" key="1">
    <citation type="submission" date="2023-03" db="EMBL/GenBank/DDBJ databases">
        <title>Comparative genome analysis of Brazilian Mesomycoplasma ovipneumoniae isolated from healthy and pneumonic sheep.</title>
        <authorList>
            <person name="Gaeta N."/>
            <person name="Timenetsky J."/>
            <person name="Ganda E."/>
            <person name="Gregory L."/>
        </authorList>
    </citation>
    <scope>NUCLEOTIDE SEQUENCE</scope>
    <source>
        <strain evidence="6">USP-SP475</strain>
    </source>
</reference>
<dbReference type="PANTHER" id="PTHR43806:SF11">
    <property type="entry name" value="CEREVISIN-RELATED"/>
    <property type="match status" value="1"/>
</dbReference>
<evidence type="ECO:0000256" key="3">
    <source>
        <dbReference type="ARBA" id="ARBA00022801"/>
    </source>
</evidence>
<dbReference type="RefSeq" id="WP_277446919.1">
    <property type="nucleotide sequence ID" value="NZ_JARPQC010000009.1"/>
</dbReference>
<dbReference type="Gene3D" id="3.40.50.200">
    <property type="entry name" value="Peptidase S8/S53 domain"/>
    <property type="match status" value="1"/>
</dbReference>
<evidence type="ECO:0000256" key="4">
    <source>
        <dbReference type="ARBA" id="ARBA00022825"/>
    </source>
</evidence>
<dbReference type="InterPro" id="IPR023828">
    <property type="entry name" value="Peptidase_S8_Ser-AS"/>
</dbReference>
<keyword evidence="3" id="KW-0378">Hydrolase</keyword>
<evidence type="ECO:0000256" key="2">
    <source>
        <dbReference type="ARBA" id="ARBA00022670"/>
    </source>
</evidence>
<protein>
    <submittedName>
        <fullName evidence="6">S8 family serine peptidase</fullName>
    </submittedName>
</protein>
<dbReference type="EMBL" id="JARPQC010000009">
    <property type="protein sequence ID" value="MDF9627995.1"/>
    <property type="molecule type" value="Genomic_DNA"/>
</dbReference>
<comment type="similarity">
    <text evidence="1">Belongs to the peptidase S8 family.</text>
</comment>
<name>A0AAW6Q7W9_9BACT</name>
<dbReference type="GO" id="GO:0004252">
    <property type="term" value="F:serine-type endopeptidase activity"/>
    <property type="evidence" value="ECO:0007669"/>
    <property type="project" value="InterPro"/>
</dbReference>
<keyword evidence="2" id="KW-0645">Protease</keyword>
<evidence type="ECO:0000313" key="6">
    <source>
        <dbReference type="EMBL" id="MDF9627995.1"/>
    </source>
</evidence>
<comment type="caution">
    <text evidence="6">The sequence shown here is derived from an EMBL/GenBank/DDBJ whole genome shotgun (WGS) entry which is preliminary data.</text>
</comment>
<dbReference type="InterPro" id="IPR050131">
    <property type="entry name" value="Peptidase_S8_subtilisin-like"/>
</dbReference>
<dbReference type="Pfam" id="PF00082">
    <property type="entry name" value="Peptidase_S8"/>
    <property type="match status" value="1"/>
</dbReference>